<keyword evidence="1" id="KW-0597">Phosphoprotein</keyword>
<sequence>MSTEDLSTSDSEAAFAGAGERWAPVGAVANPEDEQWKRGTQAGSVSSSDAELVSRLRKLEDEQEQLNSSLLALTSHFAQVQFRLKQIVHAQSDEKERMLLELEEFAFKGCPHVIGCRAQDAQMLENADELSEREKRERLEAQRNKQKELIFQLKTQLDDLERFAYQEGSYDSLPQSVVMERQRVIIDELIKKLDVNLNEDIGNLTPEELRQRVDAAIAQIVNPARVKEQLVEQLKTQIRDLEMFINFIQGEEVCLWVNAVMLSFVIFSHIHRVLRANRPSVNTGATGGMKLVDPEQAQRMRETGLQLIQRALAVLQIFALSQFGCAAGHVPQSVWSQCGEAQDYGPLLQKLEGAVEHVRLQASRQQPSSQDEHVVSYSACLTPGGPRDQLTASVRKELALALRDLLAHGLYAPSQGMSLVLAPISCLLPFSSSPQTLHPWELFIKYYHSKNGQAFVESPARQLSQSFSLPVGGGPVTVTPKQSLLWAIHTVLKEHGRFKRSADSEFKALVCMALNEQRLVSWLNLLCKSGTLIHSHYQPWSYMAQTAFEGALRILGRLSHLKFSLPVDLAVRQLKNIKDAF</sequence>
<evidence type="ECO:0000256" key="1">
    <source>
        <dbReference type="ARBA" id="ARBA00022553"/>
    </source>
</evidence>
<dbReference type="GeneID" id="109052820"/>
<dbReference type="KEGG" id="ccar:109052820"/>
<feature type="compositionally biased region" description="Polar residues" evidence="6">
    <location>
        <begin position="1"/>
        <end position="11"/>
    </location>
</feature>
<evidence type="ECO:0000256" key="5">
    <source>
        <dbReference type="SAM" id="Coils"/>
    </source>
</evidence>
<comment type="function">
    <text evidence="3">May play a role as p53/TP53 inhibitor and thus may have oncogenic activity.</text>
</comment>
<dbReference type="Pfam" id="PF02759">
    <property type="entry name" value="RUN"/>
    <property type="match status" value="1"/>
</dbReference>
<name>A0A9Q9W5Q5_CYPCA</name>
<dbReference type="AlphaFoldDB" id="A0A9Q9W5Q5"/>
<evidence type="ECO:0000256" key="6">
    <source>
        <dbReference type="SAM" id="MobiDB-lite"/>
    </source>
</evidence>
<dbReference type="InterPro" id="IPR047343">
    <property type="entry name" value="RUSC1_2"/>
</dbReference>
<gene>
    <name evidence="8" type="primary">LOC109052820</name>
</gene>
<dbReference type="PANTHER" id="PTHR15591">
    <property type="entry name" value="RUN AND SH3 DOMAIN CONTAINING"/>
    <property type="match status" value="1"/>
</dbReference>
<dbReference type="PROSITE" id="PS50826">
    <property type="entry name" value="RUN"/>
    <property type="match status" value="1"/>
</dbReference>
<reference evidence="8" key="1">
    <citation type="submission" date="2025-08" db="UniProtKB">
        <authorList>
            <consortium name="RefSeq"/>
        </authorList>
    </citation>
    <scope>IDENTIFICATION</scope>
    <source>
        <tissue evidence="8">Muscle</tissue>
    </source>
</reference>
<accession>A0A9Q9W5Q5</accession>
<feature type="coiled-coil region" evidence="5">
    <location>
        <begin position="124"/>
        <end position="156"/>
    </location>
</feature>
<keyword evidence="2 5" id="KW-0175">Coiled coil</keyword>
<feature type="region of interest" description="Disordered" evidence="6">
    <location>
        <begin position="1"/>
        <end position="47"/>
    </location>
</feature>
<dbReference type="CDD" id="cd17683">
    <property type="entry name" value="RUN_RUNDC1"/>
    <property type="match status" value="1"/>
</dbReference>
<dbReference type="FunFam" id="1.20.58.900:FF:000012">
    <property type="entry name" value="RUN domain-containing protein 1"/>
    <property type="match status" value="1"/>
</dbReference>
<dbReference type="SMART" id="SM00593">
    <property type="entry name" value="RUN"/>
    <property type="match status" value="1"/>
</dbReference>
<dbReference type="RefSeq" id="XP_042577324.1">
    <property type="nucleotide sequence ID" value="XM_042721390.1"/>
</dbReference>
<proteinExistence type="predicted"/>
<protein>
    <recommendedName>
        <fullName evidence="4">RUN domain-containing protein 1</fullName>
    </recommendedName>
</protein>
<evidence type="ECO:0000313" key="8">
    <source>
        <dbReference type="RefSeq" id="XP_042577324.1"/>
    </source>
</evidence>
<dbReference type="PANTHER" id="PTHR15591:SF19">
    <property type="entry name" value="RUN DOMAIN-CONTAINING PROTEIN 1 ISOFORM X1"/>
    <property type="match status" value="1"/>
</dbReference>
<dbReference type="Proteomes" id="UP001155660">
    <property type="component" value="Chromosome B3"/>
</dbReference>
<evidence type="ECO:0000256" key="2">
    <source>
        <dbReference type="ARBA" id="ARBA00023054"/>
    </source>
</evidence>
<dbReference type="Pfam" id="PF26030">
    <property type="entry name" value="RUNDC1"/>
    <property type="match status" value="1"/>
</dbReference>
<feature type="domain" description="RUN" evidence="7">
    <location>
        <begin position="389"/>
        <end position="570"/>
    </location>
</feature>
<organism evidence="8">
    <name type="scientific">Cyprinus carpio</name>
    <name type="common">Common carp</name>
    <dbReference type="NCBI Taxonomy" id="7962"/>
    <lineage>
        <taxon>Eukaryota</taxon>
        <taxon>Metazoa</taxon>
        <taxon>Chordata</taxon>
        <taxon>Craniata</taxon>
        <taxon>Vertebrata</taxon>
        <taxon>Euteleostomi</taxon>
        <taxon>Actinopterygii</taxon>
        <taxon>Neopterygii</taxon>
        <taxon>Teleostei</taxon>
        <taxon>Ostariophysi</taxon>
        <taxon>Cypriniformes</taxon>
        <taxon>Cyprinidae</taxon>
        <taxon>Cyprininae</taxon>
        <taxon>Cyprinus</taxon>
    </lineage>
</organism>
<evidence type="ECO:0000256" key="4">
    <source>
        <dbReference type="ARBA" id="ARBA00072888"/>
    </source>
</evidence>
<evidence type="ECO:0000256" key="3">
    <source>
        <dbReference type="ARBA" id="ARBA00055063"/>
    </source>
</evidence>
<dbReference type="InterPro" id="IPR004012">
    <property type="entry name" value="Run_dom"/>
</dbReference>
<dbReference type="InterPro" id="IPR058732">
    <property type="entry name" value="RUNDC1_M"/>
</dbReference>
<dbReference type="OrthoDB" id="10068328at2759"/>
<evidence type="ECO:0000259" key="7">
    <source>
        <dbReference type="PROSITE" id="PS50826"/>
    </source>
</evidence>